<organism evidence="1 2">
    <name type="scientific">Noviherbaspirillum galbum</name>
    <dbReference type="NCBI Taxonomy" id="2709383"/>
    <lineage>
        <taxon>Bacteria</taxon>
        <taxon>Pseudomonadati</taxon>
        <taxon>Pseudomonadota</taxon>
        <taxon>Betaproteobacteria</taxon>
        <taxon>Burkholderiales</taxon>
        <taxon>Oxalobacteraceae</taxon>
        <taxon>Noviherbaspirillum</taxon>
    </lineage>
</organism>
<proteinExistence type="predicted"/>
<dbReference type="AlphaFoldDB" id="A0A6B3SHK8"/>
<comment type="caution">
    <text evidence="1">The sequence shown here is derived from an EMBL/GenBank/DDBJ whole genome shotgun (WGS) entry which is preliminary data.</text>
</comment>
<sequence>MIERFRRNCMGTTSFTGKFAGMRKEQEFVVYPVHAGHFDGRLKIQSDTRIGYVEAATGIVYLTRSFAGGAYNHHLMLAQRVDKLQAEELLLLKGHVMDSAGSSVGSRGVTTDNAGALEFFGTTGEAAVGI</sequence>
<evidence type="ECO:0000313" key="2">
    <source>
        <dbReference type="Proteomes" id="UP000482155"/>
    </source>
</evidence>
<evidence type="ECO:0000313" key="1">
    <source>
        <dbReference type="EMBL" id="NEX60143.1"/>
    </source>
</evidence>
<gene>
    <name evidence="1" type="ORF">G3574_03540</name>
</gene>
<keyword evidence="2" id="KW-1185">Reference proteome</keyword>
<dbReference type="RefSeq" id="WP_163960644.1">
    <property type="nucleotide sequence ID" value="NZ_JAAIVB010000011.1"/>
</dbReference>
<reference evidence="1 2" key="1">
    <citation type="submission" date="2020-02" db="EMBL/GenBank/DDBJ databases">
        <authorList>
            <person name="Kim M.K."/>
        </authorList>
    </citation>
    <scope>NUCLEOTIDE SEQUENCE [LARGE SCALE GENOMIC DNA]</scope>
    <source>
        <strain evidence="1 2">17J57-3</strain>
    </source>
</reference>
<accession>A0A6B3SHK8</accession>
<name>A0A6B3SHK8_9BURK</name>
<protein>
    <submittedName>
        <fullName evidence="1">Uncharacterized protein</fullName>
    </submittedName>
</protein>
<dbReference type="Proteomes" id="UP000482155">
    <property type="component" value="Unassembled WGS sequence"/>
</dbReference>
<dbReference type="EMBL" id="JAAIVB010000011">
    <property type="protein sequence ID" value="NEX60143.1"/>
    <property type="molecule type" value="Genomic_DNA"/>
</dbReference>